<protein>
    <submittedName>
        <fullName evidence="1">Plasmid replication initiator protein</fullName>
    </submittedName>
</protein>
<dbReference type="Proteomes" id="UP000503447">
    <property type="component" value="Chromosome"/>
</dbReference>
<organism evidence="1 2">
    <name type="scientific">Frigoriglobus tundricola</name>
    <dbReference type="NCBI Taxonomy" id="2774151"/>
    <lineage>
        <taxon>Bacteria</taxon>
        <taxon>Pseudomonadati</taxon>
        <taxon>Planctomycetota</taxon>
        <taxon>Planctomycetia</taxon>
        <taxon>Gemmatales</taxon>
        <taxon>Gemmataceae</taxon>
        <taxon>Frigoriglobus</taxon>
    </lineage>
</organism>
<proteinExistence type="predicted"/>
<reference evidence="2" key="1">
    <citation type="submission" date="2020-05" db="EMBL/GenBank/DDBJ databases">
        <title>Frigoriglobus tundricola gen. nov., sp. nov., a psychrotolerant cellulolytic planctomycete of the family Gemmataceae with two divergent copies of 16S rRNA gene.</title>
        <authorList>
            <person name="Kulichevskaya I.S."/>
            <person name="Ivanova A.A."/>
            <person name="Naumoff D.G."/>
            <person name="Beletsky A.V."/>
            <person name="Rijpstra W.I.C."/>
            <person name="Sinninghe Damste J.S."/>
            <person name="Mardanov A.V."/>
            <person name="Ravin N.V."/>
            <person name="Dedysh S.N."/>
        </authorList>
    </citation>
    <scope>NUCLEOTIDE SEQUENCE [LARGE SCALE GENOMIC DNA]</scope>
    <source>
        <strain evidence="2">PL17</strain>
    </source>
</reference>
<evidence type="ECO:0000313" key="2">
    <source>
        <dbReference type="Proteomes" id="UP000503447"/>
    </source>
</evidence>
<evidence type="ECO:0000313" key="1">
    <source>
        <dbReference type="EMBL" id="QJW95366.1"/>
    </source>
</evidence>
<gene>
    <name evidence="1" type="ORF">FTUN_2915</name>
</gene>
<dbReference type="RefSeq" id="WP_227254877.1">
    <property type="nucleotide sequence ID" value="NZ_CP053452.2"/>
</dbReference>
<sequence>MQTAMSKRTQPKGDTQPDLFTASFADIPIRDQRDTMERPFFSLSKKPRLAPIEYRVGDVWVEVTANSKFGMASIWDADILIWAATQVTEAIDRGLSPDRTIRFHPYNLLKAVRRPVGGDHYRRLREALDRLTHTAVRTNIRAEGKKKSSSFHWLEGWNEVINEATGDTMAMTLTLPDWLFNGIVTKGGVLTIHEDYFLLTGGIERWLYRVARKHAGTQELGWQFTMRQLHEKSGSAARFSDFALDVRRVVDSDGLPEYALSVHRTEADEIITFTPRCRLDATDPRFRPPRNPRRRVGLGITEPALSLAQMVTADQA</sequence>
<dbReference type="AlphaFoldDB" id="A0A6M5YPT9"/>
<dbReference type="InterPro" id="IPR018777">
    <property type="entry name" value="Replication_initiator_prot_A"/>
</dbReference>
<dbReference type="KEGG" id="ftj:FTUN_2915"/>
<dbReference type="EMBL" id="CP053452">
    <property type="protein sequence ID" value="QJW95366.1"/>
    <property type="molecule type" value="Genomic_DNA"/>
</dbReference>
<name>A0A6M5YPT9_9BACT</name>
<keyword evidence="2" id="KW-1185">Reference proteome</keyword>
<dbReference type="Pfam" id="PF10134">
    <property type="entry name" value="RPA"/>
    <property type="match status" value="1"/>
</dbReference>
<accession>A0A6M5YPT9</accession>